<organism evidence="1 2">
    <name type="scientific">Entomophthora muscae</name>
    <dbReference type="NCBI Taxonomy" id="34485"/>
    <lineage>
        <taxon>Eukaryota</taxon>
        <taxon>Fungi</taxon>
        <taxon>Fungi incertae sedis</taxon>
        <taxon>Zoopagomycota</taxon>
        <taxon>Entomophthoromycotina</taxon>
        <taxon>Entomophthoromycetes</taxon>
        <taxon>Entomophthorales</taxon>
        <taxon>Entomophthoraceae</taxon>
        <taxon>Entomophthora</taxon>
    </lineage>
</organism>
<dbReference type="Proteomes" id="UP001165960">
    <property type="component" value="Unassembled WGS sequence"/>
</dbReference>
<sequence length="94" mass="10538">MLLFLRPKQHFIPPSPISFTPSLLWRISFRPVPSAGRDLPHVSNATWVWGSQAPVHANGPRYVALMSFVNLTCRQSITTEQASLSWGDAEIHLT</sequence>
<proteinExistence type="predicted"/>
<name>A0ACC2UPK7_9FUNG</name>
<comment type="caution">
    <text evidence="1">The sequence shown here is derived from an EMBL/GenBank/DDBJ whole genome shotgun (WGS) entry which is preliminary data.</text>
</comment>
<protein>
    <submittedName>
        <fullName evidence="1">Uncharacterized protein</fullName>
    </submittedName>
</protein>
<dbReference type="EMBL" id="QTSX02000083">
    <property type="protein sequence ID" value="KAJ9088864.1"/>
    <property type="molecule type" value="Genomic_DNA"/>
</dbReference>
<reference evidence="1" key="1">
    <citation type="submission" date="2022-04" db="EMBL/GenBank/DDBJ databases">
        <title>Genome of the entomopathogenic fungus Entomophthora muscae.</title>
        <authorList>
            <person name="Elya C."/>
            <person name="Lovett B.R."/>
            <person name="Lee E."/>
            <person name="Macias A.M."/>
            <person name="Hajek A.E."/>
            <person name="De Bivort B.L."/>
            <person name="Kasson M.T."/>
            <person name="De Fine Licht H.H."/>
            <person name="Stajich J.E."/>
        </authorList>
    </citation>
    <scope>NUCLEOTIDE SEQUENCE</scope>
    <source>
        <strain evidence="1">Berkeley</strain>
    </source>
</reference>
<accession>A0ACC2UPK7</accession>
<gene>
    <name evidence="1" type="ORF">DSO57_1018855</name>
</gene>
<keyword evidence="2" id="KW-1185">Reference proteome</keyword>
<evidence type="ECO:0000313" key="2">
    <source>
        <dbReference type="Proteomes" id="UP001165960"/>
    </source>
</evidence>
<evidence type="ECO:0000313" key="1">
    <source>
        <dbReference type="EMBL" id="KAJ9088864.1"/>
    </source>
</evidence>